<dbReference type="OrthoDB" id="5243047at2"/>
<dbReference type="KEGG" id="bsol:FSW04_09595"/>
<reference evidence="1 2" key="1">
    <citation type="journal article" date="2018" name="J. Microbiol.">
        <title>Baekduia soli gen. nov., sp. nov., a novel bacterium isolated from the soil of Baekdu Mountain and proposal of a novel family name, Baekduiaceae fam. nov.</title>
        <authorList>
            <person name="An D.S."/>
            <person name="Siddiqi M.Z."/>
            <person name="Kim K.H."/>
            <person name="Yu H.S."/>
            <person name="Im W.T."/>
        </authorList>
    </citation>
    <scope>NUCLEOTIDE SEQUENCE [LARGE SCALE GENOMIC DNA]</scope>
    <source>
        <strain evidence="1 2">BR7-21</strain>
    </source>
</reference>
<dbReference type="Proteomes" id="UP000321805">
    <property type="component" value="Chromosome"/>
</dbReference>
<organism evidence="1 2">
    <name type="scientific">Baekduia soli</name>
    <dbReference type="NCBI Taxonomy" id="496014"/>
    <lineage>
        <taxon>Bacteria</taxon>
        <taxon>Bacillati</taxon>
        <taxon>Actinomycetota</taxon>
        <taxon>Thermoleophilia</taxon>
        <taxon>Solirubrobacterales</taxon>
        <taxon>Baekduiaceae</taxon>
        <taxon>Baekduia</taxon>
    </lineage>
</organism>
<proteinExistence type="predicted"/>
<sequence>MDDADEQPPIDLVATVGPLDAVVETLRDVLHRSGALRVAAVVDLPDGPAALVDVGRLAPVEVQIGDRILHLPHAIELEAESLGGDIALRQLPPFEIDVLNGQVTGTIGGLDMLADAMRAVAALLGGRSVAMAQYQTITPDVPLTVSARGGEPIVVTLGDEEFELPER</sequence>
<keyword evidence="2" id="KW-1185">Reference proteome</keyword>
<evidence type="ECO:0000313" key="2">
    <source>
        <dbReference type="Proteomes" id="UP000321805"/>
    </source>
</evidence>
<name>A0A5B8U3Z1_9ACTN</name>
<evidence type="ECO:0000313" key="1">
    <source>
        <dbReference type="EMBL" id="QEC47796.1"/>
    </source>
</evidence>
<gene>
    <name evidence="1" type="ORF">FSW04_09595</name>
</gene>
<protein>
    <submittedName>
        <fullName evidence="1">Uncharacterized protein</fullName>
    </submittedName>
</protein>
<dbReference type="RefSeq" id="WP_146918657.1">
    <property type="nucleotide sequence ID" value="NZ_CP042430.1"/>
</dbReference>
<accession>A0A5B8U3Z1</accession>
<dbReference type="AlphaFoldDB" id="A0A5B8U3Z1"/>
<dbReference type="EMBL" id="CP042430">
    <property type="protein sequence ID" value="QEC47796.1"/>
    <property type="molecule type" value="Genomic_DNA"/>
</dbReference>